<proteinExistence type="predicted"/>
<dbReference type="EMBL" id="JAGMUX010000004">
    <property type="protein sequence ID" value="KAH7261140.1"/>
    <property type="molecule type" value="Genomic_DNA"/>
</dbReference>
<dbReference type="AlphaFoldDB" id="A0A9P9HP78"/>
<name>A0A9P9HP78_FUSRE</name>
<keyword evidence="2" id="KW-1185">Reference proteome</keyword>
<dbReference type="Proteomes" id="UP000720189">
    <property type="component" value="Unassembled WGS sequence"/>
</dbReference>
<protein>
    <submittedName>
        <fullName evidence="1">Uncharacterized protein</fullName>
    </submittedName>
</protein>
<evidence type="ECO:0000313" key="1">
    <source>
        <dbReference type="EMBL" id="KAH7261140.1"/>
    </source>
</evidence>
<comment type="caution">
    <text evidence="1">The sequence shown here is derived from an EMBL/GenBank/DDBJ whole genome shotgun (WGS) entry which is preliminary data.</text>
</comment>
<accession>A0A9P9HP78</accession>
<organism evidence="1 2">
    <name type="scientific">Fusarium redolens</name>
    <dbReference type="NCBI Taxonomy" id="48865"/>
    <lineage>
        <taxon>Eukaryota</taxon>
        <taxon>Fungi</taxon>
        <taxon>Dikarya</taxon>
        <taxon>Ascomycota</taxon>
        <taxon>Pezizomycotina</taxon>
        <taxon>Sordariomycetes</taxon>
        <taxon>Hypocreomycetidae</taxon>
        <taxon>Hypocreales</taxon>
        <taxon>Nectriaceae</taxon>
        <taxon>Fusarium</taxon>
        <taxon>Fusarium redolens species complex</taxon>
    </lineage>
</organism>
<gene>
    <name evidence="1" type="ORF">BKA55DRAFT_686719</name>
</gene>
<sequence>MSLQLDHPQIGSFLGKRGPVVNVSPNFEHLPDNAFERTPMDISKIQPWSEFTYSNIVNAYNDVLGKTIHHNPSDEVPEFNCEHHDTMGKKCCKSLLVAIRFPLEVGKNALCARFGTITNLACSDVRHLRQEVPKHAQSLDFGGTYHPIYVFYDRNTVLYDDITNKTFEDHWHPFLATSLAVPSCTWESGFLATADLDKPPKLGPVEQLATCAKKTNTSFAFILGDKDIVVLQFFKTKVGGMGVY</sequence>
<dbReference type="OrthoDB" id="5006680at2759"/>
<evidence type="ECO:0000313" key="2">
    <source>
        <dbReference type="Proteomes" id="UP000720189"/>
    </source>
</evidence>
<dbReference type="RefSeq" id="XP_046053017.1">
    <property type="nucleotide sequence ID" value="XM_046198966.1"/>
</dbReference>
<reference evidence="1" key="1">
    <citation type="journal article" date="2021" name="Nat. Commun.">
        <title>Genetic determinants of endophytism in the Arabidopsis root mycobiome.</title>
        <authorList>
            <person name="Mesny F."/>
            <person name="Miyauchi S."/>
            <person name="Thiergart T."/>
            <person name="Pickel B."/>
            <person name="Atanasova L."/>
            <person name="Karlsson M."/>
            <person name="Huettel B."/>
            <person name="Barry K.W."/>
            <person name="Haridas S."/>
            <person name="Chen C."/>
            <person name="Bauer D."/>
            <person name="Andreopoulos W."/>
            <person name="Pangilinan J."/>
            <person name="LaButti K."/>
            <person name="Riley R."/>
            <person name="Lipzen A."/>
            <person name="Clum A."/>
            <person name="Drula E."/>
            <person name="Henrissat B."/>
            <person name="Kohler A."/>
            <person name="Grigoriev I.V."/>
            <person name="Martin F.M."/>
            <person name="Hacquard S."/>
        </authorList>
    </citation>
    <scope>NUCLEOTIDE SEQUENCE</scope>
    <source>
        <strain evidence="1">MPI-CAGE-AT-0023</strain>
    </source>
</reference>
<dbReference type="GeneID" id="70228920"/>